<proteinExistence type="predicted"/>
<dbReference type="RefSeq" id="WP_185272106.1">
    <property type="nucleotide sequence ID" value="NZ_CP055156.1"/>
</dbReference>
<dbReference type="EMBL" id="CP055156">
    <property type="protein sequence ID" value="QNF35617.1"/>
    <property type="molecule type" value="Genomic_DNA"/>
</dbReference>
<reference evidence="1 2" key="1">
    <citation type="journal article" date="2018" name="Int. J. Syst. Evol. Microbiol.">
        <title>Adhaeribacter swui sp. nov., isolated from wet mud.</title>
        <authorList>
            <person name="Kim D.U."/>
            <person name="Kim K.W."/>
            <person name="Kang M.S."/>
            <person name="Kim J.Y."/>
            <person name="Jang J.H."/>
            <person name="Kim M.K."/>
        </authorList>
    </citation>
    <scope>NUCLEOTIDE SEQUENCE [LARGE SCALE GENOMIC DNA]</scope>
    <source>
        <strain evidence="1 2">KCTC 52873</strain>
    </source>
</reference>
<evidence type="ECO:0000313" key="1">
    <source>
        <dbReference type="EMBL" id="QNF35617.1"/>
    </source>
</evidence>
<organism evidence="1 2">
    <name type="scientific">Adhaeribacter swui</name>
    <dbReference type="NCBI Taxonomy" id="2086471"/>
    <lineage>
        <taxon>Bacteria</taxon>
        <taxon>Pseudomonadati</taxon>
        <taxon>Bacteroidota</taxon>
        <taxon>Cytophagia</taxon>
        <taxon>Cytophagales</taxon>
        <taxon>Hymenobacteraceae</taxon>
        <taxon>Adhaeribacter</taxon>
    </lineage>
</organism>
<sequence>MVQSIFIQEILTLLLDGDKDGVLARNQIDYITERKVEYTGAGVFIYFNQIKEIEKYQVENPTLIVNGVKIISSELTAEADATLFFKNGLIDYLEIWSHNGEYPKKELRSYVLKQEWKGSPKRIITHN</sequence>
<protein>
    <submittedName>
        <fullName evidence="1">Uncharacterized protein</fullName>
    </submittedName>
</protein>
<dbReference type="AlphaFoldDB" id="A0A7G7GEN3"/>
<keyword evidence="2" id="KW-1185">Reference proteome</keyword>
<name>A0A7G7GEN3_9BACT</name>
<dbReference type="Proteomes" id="UP000515237">
    <property type="component" value="Chromosome"/>
</dbReference>
<accession>A0A7G7GEN3</accession>
<gene>
    <name evidence="1" type="ORF">HUW51_23980</name>
</gene>
<dbReference type="KEGG" id="aswu:HUW51_23980"/>
<evidence type="ECO:0000313" key="2">
    <source>
        <dbReference type="Proteomes" id="UP000515237"/>
    </source>
</evidence>